<keyword evidence="2" id="KW-1133">Transmembrane helix</keyword>
<evidence type="ECO:0000256" key="2">
    <source>
        <dbReference type="SAM" id="Phobius"/>
    </source>
</evidence>
<keyword evidence="2" id="KW-0472">Membrane</keyword>
<dbReference type="Proteomes" id="UP000654108">
    <property type="component" value="Unassembled WGS sequence"/>
</dbReference>
<comment type="caution">
    <text evidence="3">The sequence shown here is derived from an EMBL/GenBank/DDBJ whole genome shotgun (WGS) entry which is preliminary data.</text>
</comment>
<sequence length="74" mass="9130">MLLRVIIFAAIGLFILYGLRRIWFDWSNKFKDDEETARRLRRERDLAERQRPDVIDLKRDNDGTFRPRDKNERH</sequence>
<gene>
    <name evidence="3" type="ORF">IC608_08250</name>
</gene>
<organism evidence="3 4">
    <name type="scientific">Devosia oryzisoli</name>
    <dbReference type="NCBI Taxonomy" id="2774138"/>
    <lineage>
        <taxon>Bacteria</taxon>
        <taxon>Pseudomonadati</taxon>
        <taxon>Pseudomonadota</taxon>
        <taxon>Alphaproteobacteria</taxon>
        <taxon>Hyphomicrobiales</taxon>
        <taxon>Devosiaceae</taxon>
        <taxon>Devosia</taxon>
    </lineage>
</organism>
<feature type="transmembrane region" description="Helical" evidence="2">
    <location>
        <begin position="6"/>
        <end position="23"/>
    </location>
</feature>
<name>A0A927IT59_9HYPH</name>
<dbReference type="AlphaFoldDB" id="A0A927IT59"/>
<evidence type="ECO:0000313" key="3">
    <source>
        <dbReference type="EMBL" id="MBD8065463.1"/>
    </source>
</evidence>
<dbReference type="EMBL" id="JACYFU010000002">
    <property type="protein sequence ID" value="MBD8065463.1"/>
    <property type="molecule type" value="Genomic_DNA"/>
</dbReference>
<protein>
    <submittedName>
        <fullName evidence="3">Uncharacterized protein</fullName>
    </submittedName>
</protein>
<evidence type="ECO:0000256" key="1">
    <source>
        <dbReference type="SAM" id="MobiDB-lite"/>
    </source>
</evidence>
<reference evidence="3" key="1">
    <citation type="submission" date="2020-09" db="EMBL/GenBank/DDBJ databases">
        <title>Genome seq and assembly of Devosia sp.</title>
        <authorList>
            <person name="Chhetri G."/>
        </authorList>
    </citation>
    <scope>NUCLEOTIDE SEQUENCE</scope>
    <source>
        <strain evidence="3">PTR5</strain>
    </source>
</reference>
<dbReference type="RefSeq" id="WP_191774389.1">
    <property type="nucleotide sequence ID" value="NZ_JACYFU010000002.1"/>
</dbReference>
<accession>A0A927IT59</accession>
<feature type="region of interest" description="Disordered" evidence="1">
    <location>
        <begin position="53"/>
        <end position="74"/>
    </location>
</feature>
<keyword evidence="2" id="KW-0812">Transmembrane</keyword>
<proteinExistence type="predicted"/>
<evidence type="ECO:0000313" key="4">
    <source>
        <dbReference type="Proteomes" id="UP000654108"/>
    </source>
</evidence>
<keyword evidence="4" id="KW-1185">Reference proteome</keyword>